<dbReference type="GO" id="GO:0015020">
    <property type="term" value="F:glucuronosyltransferase activity"/>
    <property type="evidence" value="ECO:0007669"/>
    <property type="project" value="UniProtKB-EC"/>
</dbReference>
<dbReference type="InterPro" id="IPR035595">
    <property type="entry name" value="UDP_glycos_trans_CS"/>
</dbReference>
<evidence type="ECO:0000256" key="7">
    <source>
        <dbReference type="ARBA" id="ARBA00022729"/>
    </source>
</evidence>
<dbReference type="Pfam" id="PF00201">
    <property type="entry name" value="UDPGT"/>
    <property type="match status" value="1"/>
</dbReference>
<proteinExistence type="inferred from homology"/>
<keyword evidence="8" id="KW-1133">Transmembrane helix</keyword>
<organism evidence="13 14">
    <name type="scientific">Ditylenchus destructor</name>
    <dbReference type="NCBI Taxonomy" id="166010"/>
    <lineage>
        <taxon>Eukaryota</taxon>
        <taxon>Metazoa</taxon>
        <taxon>Ecdysozoa</taxon>
        <taxon>Nematoda</taxon>
        <taxon>Chromadorea</taxon>
        <taxon>Rhabditida</taxon>
        <taxon>Tylenchina</taxon>
        <taxon>Tylenchomorpha</taxon>
        <taxon>Sphaerularioidea</taxon>
        <taxon>Anguinidae</taxon>
        <taxon>Anguininae</taxon>
        <taxon>Ditylenchus</taxon>
    </lineage>
</organism>
<dbReference type="SUPFAM" id="SSF53756">
    <property type="entry name" value="UDP-Glycosyltransferase/glycogen phosphorylase"/>
    <property type="match status" value="1"/>
</dbReference>
<keyword evidence="14" id="KW-1185">Reference proteome</keyword>
<evidence type="ECO:0000256" key="4">
    <source>
        <dbReference type="ARBA" id="ARBA00022676"/>
    </source>
</evidence>
<gene>
    <name evidence="13" type="ORF">DdX_09605</name>
</gene>
<dbReference type="PANTHER" id="PTHR48043">
    <property type="entry name" value="EG:EG0003.4 PROTEIN-RELATED"/>
    <property type="match status" value="1"/>
</dbReference>
<evidence type="ECO:0000256" key="3">
    <source>
        <dbReference type="ARBA" id="ARBA00012544"/>
    </source>
</evidence>
<dbReference type="PROSITE" id="PS00375">
    <property type="entry name" value="UDPGT"/>
    <property type="match status" value="1"/>
</dbReference>
<dbReference type="FunFam" id="3.40.50.2000:FF:000118">
    <property type="entry name" value="UDP-glucuronosyltransferase"/>
    <property type="match status" value="1"/>
</dbReference>
<comment type="catalytic activity">
    <reaction evidence="11">
        <text>glucuronate acceptor + UDP-alpha-D-glucuronate = acceptor beta-D-glucuronoside + UDP + H(+)</text>
        <dbReference type="Rhea" id="RHEA:21032"/>
        <dbReference type="ChEBI" id="CHEBI:15378"/>
        <dbReference type="ChEBI" id="CHEBI:58052"/>
        <dbReference type="ChEBI" id="CHEBI:58223"/>
        <dbReference type="ChEBI" id="CHEBI:132367"/>
        <dbReference type="ChEBI" id="CHEBI:132368"/>
        <dbReference type="EC" id="2.4.1.17"/>
    </reaction>
</comment>
<dbReference type="AlphaFoldDB" id="A0AAD4MZI4"/>
<evidence type="ECO:0000313" key="14">
    <source>
        <dbReference type="Proteomes" id="UP001201812"/>
    </source>
</evidence>
<dbReference type="InterPro" id="IPR002213">
    <property type="entry name" value="UDP_glucos_trans"/>
</dbReference>
<keyword evidence="9" id="KW-0472">Membrane</keyword>
<evidence type="ECO:0000256" key="12">
    <source>
        <dbReference type="RuleBase" id="RU003718"/>
    </source>
</evidence>
<evidence type="ECO:0000256" key="2">
    <source>
        <dbReference type="ARBA" id="ARBA00009995"/>
    </source>
</evidence>
<dbReference type="Gene3D" id="3.40.50.2000">
    <property type="entry name" value="Glycogen Phosphorylase B"/>
    <property type="match status" value="1"/>
</dbReference>
<dbReference type="InterPro" id="IPR050271">
    <property type="entry name" value="UDP-glycosyltransferase"/>
</dbReference>
<comment type="caution">
    <text evidence="13">The sequence shown here is derived from an EMBL/GenBank/DDBJ whole genome shotgun (WGS) entry which is preliminary data.</text>
</comment>
<keyword evidence="4 12" id="KW-0328">Glycosyltransferase</keyword>
<comment type="similarity">
    <text evidence="2 12">Belongs to the UDP-glycosyltransferase family.</text>
</comment>
<evidence type="ECO:0000256" key="6">
    <source>
        <dbReference type="ARBA" id="ARBA00022692"/>
    </source>
</evidence>
<keyword evidence="5 12" id="KW-0808">Transferase</keyword>
<evidence type="ECO:0000256" key="5">
    <source>
        <dbReference type="ARBA" id="ARBA00022679"/>
    </source>
</evidence>
<comment type="subcellular location">
    <subcellularLocation>
        <location evidence="1">Membrane</location>
        <topology evidence="1">Single-pass membrane protein</topology>
    </subcellularLocation>
</comment>
<name>A0AAD4MZI4_9BILA</name>
<evidence type="ECO:0000256" key="8">
    <source>
        <dbReference type="ARBA" id="ARBA00022989"/>
    </source>
</evidence>
<evidence type="ECO:0000256" key="10">
    <source>
        <dbReference type="ARBA" id="ARBA00023180"/>
    </source>
</evidence>
<dbReference type="CDD" id="cd03784">
    <property type="entry name" value="GT1_Gtf-like"/>
    <property type="match status" value="1"/>
</dbReference>
<evidence type="ECO:0000256" key="1">
    <source>
        <dbReference type="ARBA" id="ARBA00004167"/>
    </source>
</evidence>
<evidence type="ECO:0000256" key="9">
    <source>
        <dbReference type="ARBA" id="ARBA00023136"/>
    </source>
</evidence>
<protein>
    <recommendedName>
        <fullName evidence="3">glucuronosyltransferase</fullName>
        <ecNumber evidence="3">2.4.1.17</ecNumber>
    </recommendedName>
</protein>
<keyword evidence="6" id="KW-0812">Transmembrane</keyword>
<dbReference type="GO" id="GO:0016020">
    <property type="term" value="C:membrane"/>
    <property type="evidence" value="ECO:0007669"/>
    <property type="project" value="UniProtKB-SubCell"/>
</dbReference>
<dbReference type="PANTHER" id="PTHR48043:SF18">
    <property type="entry name" value="GLUCURONOSYLTRANSFERASE"/>
    <property type="match status" value="1"/>
</dbReference>
<accession>A0AAD4MZI4</accession>
<keyword evidence="7" id="KW-0732">Signal</keyword>
<dbReference type="Proteomes" id="UP001201812">
    <property type="component" value="Unassembled WGS sequence"/>
</dbReference>
<evidence type="ECO:0000256" key="11">
    <source>
        <dbReference type="ARBA" id="ARBA00047475"/>
    </source>
</evidence>
<dbReference type="EMBL" id="JAKKPZ010000018">
    <property type="protein sequence ID" value="KAI1712516.1"/>
    <property type="molecule type" value="Genomic_DNA"/>
</dbReference>
<sequence>MNYFNLCLFFDLLCSSNGLNILLFLIGTNQYERSIFEYLAQQLALRHHDVTTVKPILIPEEPRLVQPRLHLVKEKLLKDLLPKKLFQPLEQIGSDVPWRKEYELDAFNLPYWTAHNYSCEKMLNSNLMDVISKDQIDVAIVYAGNPCQMAIVHALSIPFIYFDQEGLTDETIIASGIKWNCGTSSGSLIAHFMRKLSREFDLFLEALAQSGTEMITEYVSARYRLMDGPINRMFSQDYEMRRKFKNGFPDVNWIKRNAEAYFLNTDMLLEETTLSLPPNVITVGGLHIDHPRPLFSPWNTSIAEAKNGIILVSMGTQVNSSGMPPEMVKGMLNAFAKLADYRIFWKIGPKLRLPGIDDVESVPSNINITTFFPQNELLSNRRTRLLITNGGMSSIMEALAHGVPILGIPLYGSNHRNLAKVQRKGMGLMLEKSQVNERTLLHKMKLILDSSRYATVAKDMSKEFRSRPSTPFESALHWIEHVGRHREAKFFRRQAQSVFLDILKTVYVFYLLSSITTRFVYCQVLSRLSVYFEVNRQLRAKKLK</sequence>
<evidence type="ECO:0000313" key="13">
    <source>
        <dbReference type="EMBL" id="KAI1712516.1"/>
    </source>
</evidence>
<keyword evidence="10" id="KW-0325">Glycoprotein</keyword>
<reference evidence="13" key="1">
    <citation type="submission" date="2022-01" db="EMBL/GenBank/DDBJ databases">
        <title>Genome Sequence Resource for Two Populations of Ditylenchus destructor, the Migratory Endoparasitic Phytonematode.</title>
        <authorList>
            <person name="Zhang H."/>
            <person name="Lin R."/>
            <person name="Xie B."/>
        </authorList>
    </citation>
    <scope>NUCLEOTIDE SEQUENCE</scope>
    <source>
        <strain evidence="13">BazhouSP</strain>
    </source>
</reference>
<dbReference type="EC" id="2.4.1.17" evidence="3"/>